<dbReference type="GO" id="GO:0005615">
    <property type="term" value="C:extracellular space"/>
    <property type="evidence" value="ECO:0007669"/>
    <property type="project" value="TreeGrafter"/>
</dbReference>
<dbReference type="GO" id="GO:0042277">
    <property type="term" value="F:peptide binding"/>
    <property type="evidence" value="ECO:0007669"/>
    <property type="project" value="TreeGrafter"/>
</dbReference>
<organism evidence="11 12">
    <name type="scientific">Caenorhabditis angaria</name>
    <dbReference type="NCBI Taxonomy" id="860376"/>
    <lineage>
        <taxon>Eukaryota</taxon>
        <taxon>Metazoa</taxon>
        <taxon>Ecdysozoa</taxon>
        <taxon>Nematoda</taxon>
        <taxon>Chromadorea</taxon>
        <taxon>Rhabditida</taxon>
        <taxon>Rhabditina</taxon>
        <taxon>Rhabditomorpha</taxon>
        <taxon>Rhabditoidea</taxon>
        <taxon>Rhabditidae</taxon>
        <taxon>Peloderinae</taxon>
        <taxon>Caenorhabditis</taxon>
    </lineage>
</organism>
<protein>
    <recommendedName>
        <fullName evidence="10">Peptidase M1 membrane alanine aminopeptidase domain-containing protein</fullName>
    </recommendedName>
</protein>
<dbReference type="Proteomes" id="UP001152747">
    <property type="component" value="Unassembled WGS sequence"/>
</dbReference>
<dbReference type="GO" id="GO:0008270">
    <property type="term" value="F:zinc ion binding"/>
    <property type="evidence" value="ECO:0007669"/>
    <property type="project" value="InterPro"/>
</dbReference>
<dbReference type="SUPFAM" id="SSF63737">
    <property type="entry name" value="Leukotriene A4 hydrolase N-terminal domain"/>
    <property type="match status" value="1"/>
</dbReference>
<evidence type="ECO:0000256" key="2">
    <source>
        <dbReference type="ARBA" id="ARBA00022670"/>
    </source>
</evidence>
<name>A0A9P1NAI5_9PELO</name>
<dbReference type="PANTHER" id="PTHR11533">
    <property type="entry name" value="PROTEASE M1 ZINC METALLOPROTEASE"/>
    <property type="match status" value="1"/>
</dbReference>
<evidence type="ECO:0000313" key="11">
    <source>
        <dbReference type="EMBL" id="CAI5453867.1"/>
    </source>
</evidence>
<dbReference type="GO" id="GO:0016020">
    <property type="term" value="C:membrane"/>
    <property type="evidence" value="ECO:0007669"/>
    <property type="project" value="TreeGrafter"/>
</dbReference>
<proteinExistence type="inferred from homology"/>
<evidence type="ECO:0000256" key="6">
    <source>
        <dbReference type="ARBA" id="ARBA00023049"/>
    </source>
</evidence>
<evidence type="ECO:0000256" key="3">
    <source>
        <dbReference type="ARBA" id="ARBA00022723"/>
    </source>
</evidence>
<feature type="domain" description="Peptidase M1 membrane alanine aminopeptidase" evidence="10">
    <location>
        <begin position="85"/>
        <end position="286"/>
    </location>
</feature>
<evidence type="ECO:0000313" key="12">
    <source>
        <dbReference type="Proteomes" id="UP001152747"/>
    </source>
</evidence>
<feature type="binding site" evidence="8">
    <location>
        <position position="172"/>
    </location>
    <ligand>
        <name>Zn(2+)</name>
        <dbReference type="ChEBI" id="CHEBI:29105"/>
        <note>catalytic</note>
    </ligand>
</feature>
<dbReference type="Pfam" id="PF01433">
    <property type="entry name" value="Peptidase_M1"/>
    <property type="match status" value="1"/>
</dbReference>
<feature type="site" description="Transition state stabilizer" evidence="9">
    <location>
        <position position="224"/>
    </location>
</feature>
<reference evidence="11" key="1">
    <citation type="submission" date="2022-11" db="EMBL/GenBank/DDBJ databases">
        <authorList>
            <person name="Kikuchi T."/>
        </authorList>
    </citation>
    <scope>NUCLEOTIDE SEQUENCE</scope>
    <source>
        <strain evidence="11">PS1010</strain>
    </source>
</reference>
<dbReference type="EMBL" id="CANHGI010000006">
    <property type="protein sequence ID" value="CAI5453867.1"/>
    <property type="molecule type" value="Genomic_DNA"/>
</dbReference>
<dbReference type="InterPro" id="IPR050344">
    <property type="entry name" value="Peptidase_M1_aminopeptidases"/>
</dbReference>
<dbReference type="AlphaFoldDB" id="A0A9P1NAI5"/>
<keyword evidence="5 8" id="KW-0862">Zinc</keyword>
<dbReference type="InterPro" id="IPR034016">
    <property type="entry name" value="M1_APN-typ"/>
</dbReference>
<dbReference type="GO" id="GO:0006508">
    <property type="term" value="P:proteolysis"/>
    <property type="evidence" value="ECO:0007669"/>
    <property type="project" value="UniProtKB-KW"/>
</dbReference>
<dbReference type="CDD" id="cd09601">
    <property type="entry name" value="M1_APN-Q_like"/>
    <property type="match status" value="1"/>
</dbReference>
<dbReference type="OrthoDB" id="510539at2759"/>
<dbReference type="PANTHER" id="PTHR11533:SF299">
    <property type="entry name" value="AMINOPEPTIDASE"/>
    <property type="match status" value="1"/>
</dbReference>
<comment type="caution">
    <text evidence="11">The sequence shown here is derived from an EMBL/GenBank/DDBJ whole genome shotgun (WGS) entry which is preliminary data.</text>
</comment>
<dbReference type="SUPFAM" id="SSF55486">
    <property type="entry name" value="Metalloproteases ('zincins'), catalytic domain"/>
    <property type="match status" value="1"/>
</dbReference>
<comment type="cofactor">
    <cofactor evidence="8">
        <name>Zn(2+)</name>
        <dbReference type="ChEBI" id="CHEBI:29105"/>
    </cofactor>
    <text evidence="8">Binds 1 zinc ion per subunit.</text>
</comment>
<sequence>MKAIWIVEITHPVGSVALSNAPEKQIVYSSLENFKTTKFNETPIMSPYQLAIIISNYKYTSGYSDSGTLVRVFAPSSQLNKTSHALQVAIKALNKFEIIFDINYPLSKLDLFPVTQFPASAMENWGLIIFEELSLLGKNLKSVEEVVIHEVAHQWFGNLVTMDWYADFWLNEGFATLYETDSENQILHDYYKSYAEHALESPIRYINTRNLWSKFTLQKDVTVYVKGSSVLNMLRKVIGTWRFRKGVRRYLKDNAYKSVNTQILKKYFADSMPENSPNIDDFLDPWLEQIGHPVVIVKHFNKTHNILSQQRFDNHKLDFYDQTFAKPKWNYTWYIPLWYKNDVKEKEQLIWLKPGELKLIEVTETTTIKNPLCRFDSTESNFKSLN</sequence>
<feature type="binding site" evidence="8">
    <location>
        <position position="149"/>
    </location>
    <ligand>
        <name>Zn(2+)</name>
        <dbReference type="ChEBI" id="CHEBI:29105"/>
        <note>catalytic</note>
    </ligand>
</feature>
<dbReference type="GO" id="GO:0070006">
    <property type="term" value="F:metalloaminopeptidase activity"/>
    <property type="evidence" value="ECO:0007669"/>
    <property type="project" value="TreeGrafter"/>
</dbReference>
<dbReference type="GO" id="GO:0005737">
    <property type="term" value="C:cytoplasm"/>
    <property type="evidence" value="ECO:0007669"/>
    <property type="project" value="TreeGrafter"/>
</dbReference>
<feature type="active site" description="Proton acceptor" evidence="7">
    <location>
        <position position="150"/>
    </location>
</feature>
<keyword evidence="12" id="KW-1185">Reference proteome</keyword>
<evidence type="ECO:0000256" key="1">
    <source>
        <dbReference type="ARBA" id="ARBA00010136"/>
    </source>
</evidence>
<feature type="binding site" evidence="8">
    <location>
        <position position="153"/>
    </location>
    <ligand>
        <name>Zn(2+)</name>
        <dbReference type="ChEBI" id="CHEBI:29105"/>
        <note>catalytic</note>
    </ligand>
</feature>
<evidence type="ECO:0000256" key="5">
    <source>
        <dbReference type="ARBA" id="ARBA00022833"/>
    </source>
</evidence>
<dbReference type="Gene3D" id="2.60.40.1730">
    <property type="entry name" value="tricorn interacting facor f3 domain"/>
    <property type="match status" value="1"/>
</dbReference>
<evidence type="ECO:0000256" key="4">
    <source>
        <dbReference type="ARBA" id="ARBA00022801"/>
    </source>
</evidence>
<dbReference type="InterPro" id="IPR001930">
    <property type="entry name" value="Peptidase_M1"/>
</dbReference>
<dbReference type="InterPro" id="IPR042097">
    <property type="entry name" value="Aminopeptidase_N-like_N_sf"/>
</dbReference>
<accession>A0A9P1NAI5</accession>
<dbReference type="GO" id="GO:0043171">
    <property type="term" value="P:peptide catabolic process"/>
    <property type="evidence" value="ECO:0007669"/>
    <property type="project" value="TreeGrafter"/>
</dbReference>
<keyword evidence="2" id="KW-0645">Protease</keyword>
<comment type="similarity">
    <text evidence="1">Belongs to the peptidase M1 family.</text>
</comment>
<keyword evidence="3 8" id="KW-0479">Metal-binding</keyword>
<evidence type="ECO:0000259" key="10">
    <source>
        <dbReference type="Pfam" id="PF01433"/>
    </source>
</evidence>
<dbReference type="InterPro" id="IPR027268">
    <property type="entry name" value="Peptidase_M4/M1_CTD_sf"/>
</dbReference>
<gene>
    <name evidence="11" type="ORF">CAMP_LOCUS16504</name>
</gene>
<evidence type="ECO:0000256" key="8">
    <source>
        <dbReference type="PIRSR" id="PIRSR634016-3"/>
    </source>
</evidence>
<dbReference type="PRINTS" id="PR00756">
    <property type="entry name" value="ALADIPTASE"/>
</dbReference>
<dbReference type="InterPro" id="IPR014782">
    <property type="entry name" value="Peptidase_M1_dom"/>
</dbReference>
<dbReference type="Gene3D" id="2.60.40.1910">
    <property type="match status" value="1"/>
</dbReference>
<evidence type="ECO:0000256" key="7">
    <source>
        <dbReference type="PIRSR" id="PIRSR634016-1"/>
    </source>
</evidence>
<evidence type="ECO:0000256" key="9">
    <source>
        <dbReference type="PIRSR" id="PIRSR634016-4"/>
    </source>
</evidence>
<keyword evidence="4" id="KW-0378">Hydrolase</keyword>
<dbReference type="Gene3D" id="1.10.390.10">
    <property type="entry name" value="Neutral Protease Domain 2"/>
    <property type="match status" value="1"/>
</dbReference>
<keyword evidence="6" id="KW-0482">Metalloprotease</keyword>